<proteinExistence type="predicted"/>
<dbReference type="Gene3D" id="3.30.710.10">
    <property type="entry name" value="Potassium Channel Kv1.1, Chain A"/>
    <property type="match status" value="1"/>
</dbReference>
<evidence type="ECO:0000313" key="4">
    <source>
        <dbReference type="Proteomes" id="UP000053328"/>
    </source>
</evidence>
<dbReference type="Pfam" id="PF00651">
    <property type="entry name" value="BTB"/>
    <property type="match status" value="1"/>
</dbReference>
<feature type="compositionally biased region" description="Basic and acidic residues" evidence="1">
    <location>
        <begin position="90"/>
        <end position="100"/>
    </location>
</feature>
<dbReference type="InterPro" id="IPR011333">
    <property type="entry name" value="SKP1/BTB/POZ_sf"/>
</dbReference>
<organism evidence="3 4">
    <name type="scientific">Exophiala spinifera</name>
    <dbReference type="NCBI Taxonomy" id="91928"/>
    <lineage>
        <taxon>Eukaryota</taxon>
        <taxon>Fungi</taxon>
        <taxon>Dikarya</taxon>
        <taxon>Ascomycota</taxon>
        <taxon>Pezizomycotina</taxon>
        <taxon>Eurotiomycetes</taxon>
        <taxon>Chaetothyriomycetidae</taxon>
        <taxon>Chaetothyriales</taxon>
        <taxon>Herpotrichiellaceae</taxon>
        <taxon>Exophiala</taxon>
    </lineage>
</organism>
<name>A0A0D2AXX2_9EURO</name>
<evidence type="ECO:0000313" key="3">
    <source>
        <dbReference type="EMBL" id="KIW11513.1"/>
    </source>
</evidence>
<dbReference type="EMBL" id="KN847499">
    <property type="protein sequence ID" value="KIW11513.1"/>
    <property type="molecule type" value="Genomic_DNA"/>
</dbReference>
<feature type="compositionally biased region" description="Acidic residues" evidence="1">
    <location>
        <begin position="102"/>
        <end position="124"/>
    </location>
</feature>
<dbReference type="HOGENOM" id="CLU_056399_2_1_1"/>
<dbReference type="PROSITE" id="PS50097">
    <property type="entry name" value="BTB"/>
    <property type="match status" value="1"/>
</dbReference>
<dbReference type="SUPFAM" id="SSF54695">
    <property type="entry name" value="POZ domain"/>
    <property type="match status" value="1"/>
</dbReference>
<reference evidence="3 4" key="1">
    <citation type="submission" date="2015-01" db="EMBL/GenBank/DDBJ databases">
        <title>The Genome Sequence of Exophiala spinifera CBS89968.</title>
        <authorList>
            <consortium name="The Broad Institute Genomics Platform"/>
            <person name="Cuomo C."/>
            <person name="de Hoog S."/>
            <person name="Gorbushina A."/>
            <person name="Stielow B."/>
            <person name="Teixiera M."/>
            <person name="Abouelleil A."/>
            <person name="Chapman S.B."/>
            <person name="Priest M."/>
            <person name="Young S.K."/>
            <person name="Wortman J."/>
            <person name="Nusbaum C."/>
            <person name="Birren B."/>
        </authorList>
    </citation>
    <scope>NUCLEOTIDE SEQUENCE [LARGE SCALE GENOMIC DNA]</scope>
    <source>
        <strain evidence="3 4">CBS 89968</strain>
    </source>
</reference>
<dbReference type="PANTHER" id="PTHR47843:SF2">
    <property type="entry name" value="BTB DOMAIN-CONTAINING PROTEIN"/>
    <property type="match status" value="1"/>
</dbReference>
<dbReference type="PANTHER" id="PTHR47843">
    <property type="entry name" value="BTB DOMAIN-CONTAINING PROTEIN-RELATED"/>
    <property type="match status" value="1"/>
</dbReference>
<feature type="domain" description="BTB" evidence="2">
    <location>
        <begin position="14"/>
        <end position="83"/>
    </location>
</feature>
<sequence>METPFPYESFLSSPPFRFAVGPDKKVFYVHSALVAKHSDTLAALITNGMRESEQGLAVFDDIDEDTFLHFLEFAYTGEYTVPPPEVIPEPVKDIPDKPDESPPAEEFTESSPEDPQPDPADELIEVPAPESADYPEAEPEPVPAEDIWNGHDWGWGHAKKKKEKSKKKWFDDPSPEVPEDQHAQVQTRNKAKIRSDLWLEFEASAHVKKITPWSPYVNVEPCEDCSVVFLCHAKLYVFSDRYTIPPLRDLVLQKLRLTLSRYNLFESRTEDVVQLVGYTYRNTMDMSPEMDKLREVVMDYLVCHVETIAKDKKFLKLLEGLGALARDLVLKLLPRLNYD</sequence>
<dbReference type="AlphaFoldDB" id="A0A0D2AXX2"/>
<keyword evidence="4" id="KW-1185">Reference proteome</keyword>
<gene>
    <name evidence="3" type="ORF">PV08_10814</name>
</gene>
<dbReference type="OrthoDB" id="9997739at2759"/>
<dbReference type="GeneID" id="27337897"/>
<dbReference type="VEuPathDB" id="FungiDB:PV08_10814"/>
<feature type="compositionally biased region" description="Basic residues" evidence="1">
    <location>
        <begin position="157"/>
        <end position="167"/>
    </location>
</feature>
<protein>
    <recommendedName>
        <fullName evidence="2">BTB domain-containing protein</fullName>
    </recommendedName>
</protein>
<accession>A0A0D2AXX2</accession>
<dbReference type="InterPro" id="IPR000210">
    <property type="entry name" value="BTB/POZ_dom"/>
</dbReference>
<dbReference type="STRING" id="91928.A0A0D2AXX2"/>
<evidence type="ECO:0000256" key="1">
    <source>
        <dbReference type="SAM" id="MobiDB-lite"/>
    </source>
</evidence>
<feature type="region of interest" description="Disordered" evidence="1">
    <location>
        <begin position="81"/>
        <end position="180"/>
    </location>
</feature>
<evidence type="ECO:0000259" key="2">
    <source>
        <dbReference type="PROSITE" id="PS50097"/>
    </source>
</evidence>
<dbReference type="RefSeq" id="XP_016231729.1">
    <property type="nucleotide sequence ID" value="XM_016385127.1"/>
</dbReference>
<dbReference type="Proteomes" id="UP000053328">
    <property type="component" value="Unassembled WGS sequence"/>
</dbReference>
<dbReference type="CDD" id="cd18186">
    <property type="entry name" value="BTB_POZ_ZBTB_KLHL-like"/>
    <property type="match status" value="1"/>
</dbReference>